<evidence type="ECO:0000313" key="7">
    <source>
        <dbReference type="EMBL" id="NXQ75939.1"/>
    </source>
</evidence>
<organism evidence="7 8">
    <name type="scientific">Quiscalus mexicanus</name>
    <name type="common">Great-tailed grackle</name>
    <name type="synonym">Cassidix mexicanus</name>
    <dbReference type="NCBI Taxonomy" id="64278"/>
    <lineage>
        <taxon>Eukaryota</taxon>
        <taxon>Metazoa</taxon>
        <taxon>Chordata</taxon>
        <taxon>Craniata</taxon>
        <taxon>Vertebrata</taxon>
        <taxon>Euteleostomi</taxon>
        <taxon>Archelosauria</taxon>
        <taxon>Archosauria</taxon>
        <taxon>Dinosauria</taxon>
        <taxon>Saurischia</taxon>
        <taxon>Theropoda</taxon>
        <taxon>Coelurosauria</taxon>
        <taxon>Aves</taxon>
        <taxon>Neognathae</taxon>
        <taxon>Neoaves</taxon>
        <taxon>Telluraves</taxon>
        <taxon>Australaves</taxon>
        <taxon>Passeriformes</taxon>
        <taxon>Passeroidea</taxon>
        <taxon>Icteridae</taxon>
        <taxon>Quiscalus</taxon>
    </lineage>
</organism>
<keyword evidence="5" id="KW-0539">Nucleus</keyword>
<dbReference type="EMBL" id="VWYF01031283">
    <property type="protein sequence ID" value="NXQ75939.1"/>
    <property type="molecule type" value="Genomic_DNA"/>
</dbReference>
<comment type="caution">
    <text evidence="7">The sequence shown here is derived from an EMBL/GenBank/DDBJ whole genome shotgun (WGS) entry which is preliminary data.</text>
</comment>
<reference evidence="7 8" key="1">
    <citation type="submission" date="2019-09" db="EMBL/GenBank/DDBJ databases">
        <title>Bird 10,000 Genomes (B10K) Project - Family phase.</title>
        <authorList>
            <person name="Zhang G."/>
        </authorList>
    </citation>
    <scope>NUCLEOTIDE SEQUENCE [LARGE SCALE GENOMIC DNA]</scope>
    <source>
        <strain evidence="7">B10K-DU-001-31</strain>
        <tissue evidence="7">Muscle</tissue>
    </source>
</reference>
<evidence type="ECO:0000256" key="4">
    <source>
        <dbReference type="ARBA" id="ARBA00023204"/>
    </source>
</evidence>
<accession>A0A7L2FPF5</accession>
<proteinExistence type="predicted"/>
<dbReference type="AlphaFoldDB" id="A0A7L2FPF5"/>
<evidence type="ECO:0000256" key="1">
    <source>
        <dbReference type="ARBA" id="ARBA00004123"/>
    </source>
</evidence>
<keyword evidence="3" id="KW-0227">DNA damage</keyword>
<dbReference type="Proteomes" id="UP000552319">
    <property type="component" value="Unassembled WGS sequence"/>
</dbReference>
<feature type="non-terminal residue" evidence="7">
    <location>
        <position position="374"/>
    </location>
</feature>
<evidence type="ECO:0000256" key="5">
    <source>
        <dbReference type="ARBA" id="ARBA00023242"/>
    </source>
</evidence>
<feature type="non-terminal residue" evidence="7">
    <location>
        <position position="1"/>
    </location>
</feature>
<evidence type="ECO:0000256" key="3">
    <source>
        <dbReference type="ARBA" id="ARBA00022763"/>
    </source>
</evidence>
<protein>
    <submittedName>
        <fullName evidence="7">MDC1 protein</fullName>
    </submittedName>
</protein>
<comment type="subcellular location">
    <subcellularLocation>
        <location evidence="1">Nucleus</location>
    </subcellularLocation>
</comment>
<keyword evidence="2" id="KW-0597">Phosphoprotein</keyword>
<keyword evidence="4" id="KW-0234">DNA repair</keyword>
<name>A0A7L2FPF5_QUIME</name>
<feature type="region of interest" description="Disordered" evidence="6">
    <location>
        <begin position="1"/>
        <end position="225"/>
    </location>
</feature>
<evidence type="ECO:0000256" key="6">
    <source>
        <dbReference type="SAM" id="MobiDB-lite"/>
    </source>
</evidence>
<dbReference type="Gene3D" id="3.40.50.10190">
    <property type="entry name" value="BRCT domain"/>
    <property type="match status" value="2"/>
</dbReference>
<evidence type="ECO:0000313" key="8">
    <source>
        <dbReference type="Proteomes" id="UP000552319"/>
    </source>
</evidence>
<dbReference type="SUPFAM" id="SSF52113">
    <property type="entry name" value="BRCT domain"/>
    <property type="match status" value="1"/>
</dbReference>
<gene>
    <name evidence="7" type="primary">Mdc1</name>
    <name evidence="7" type="ORF">QUIMEX_R14435</name>
</gene>
<keyword evidence="8" id="KW-1185">Reference proteome</keyword>
<dbReference type="PANTHER" id="PTHR23196">
    <property type="entry name" value="PAX TRANSCRIPTION ACTIVATION DOMAIN INTERACTING PROTEIN"/>
    <property type="match status" value="1"/>
</dbReference>
<sequence>MESPNPDVGESLRGHRTLLGDADPDVDEAGPNPDVAASKRPQTAPEVPEIPDVEVTTPNPDVEGPRSPGLNPDVATQLFLPPAPDVEPPESPERAPDELQVPDVEEAPNPDVEGPPSPAQEEAEAPPTPQVRRSRRLAVSGGGGDSCGPAPAQNGRDPGSKPRPSHKPRPQRGQDQSVAVLEEATPSVPIEGNGRGSVAALPPEEEEPTEGAKRRLRPRAAPGSAQIRVRTSVNQYRPVQTGMGQGIGDTGDIRDIRGTLGTPGTLKFLCAIARGVPIVTPNGVTMLQSSHSGRPLSPGPFLPQDPPCERRFGFRLCPALARARERPLLQGYQVHVTPSVQPCPEDMRDIVTCCGGTFLPQLPREYAVRGQWGQ</sequence>
<dbReference type="GO" id="GO:0006281">
    <property type="term" value="P:DNA repair"/>
    <property type="evidence" value="ECO:0007669"/>
    <property type="project" value="UniProtKB-KW"/>
</dbReference>
<dbReference type="GO" id="GO:0005634">
    <property type="term" value="C:nucleus"/>
    <property type="evidence" value="ECO:0007669"/>
    <property type="project" value="UniProtKB-SubCell"/>
</dbReference>
<dbReference type="InterPro" id="IPR051579">
    <property type="entry name" value="DDR_Transcriptional_Reg"/>
</dbReference>
<dbReference type="InterPro" id="IPR036420">
    <property type="entry name" value="BRCT_dom_sf"/>
</dbReference>
<dbReference type="PANTHER" id="PTHR23196:SF34">
    <property type="entry name" value="MEDIATOR OF DNA DAMAGE CHECKPOINT PROTEIN 1"/>
    <property type="match status" value="1"/>
</dbReference>
<evidence type="ECO:0000256" key="2">
    <source>
        <dbReference type="ARBA" id="ARBA00022553"/>
    </source>
</evidence>